<gene>
    <name evidence="9" type="ORF">BV898_05494</name>
</gene>
<evidence type="ECO:0000313" key="9">
    <source>
        <dbReference type="EMBL" id="OQV20449.1"/>
    </source>
</evidence>
<accession>A0A1W0WZ21</accession>
<dbReference type="GO" id="GO:0006511">
    <property type="term" value="P:ubiquitin-dependent protein catabolic process"/>
    <property type="evidence" value="ECO:0007669"/>
    <property type="project" value="TreeGrafter"/>
</dbReference>
<dbReference type="PROSITE" id="PS50250">
    <property type="entry name" value="PCI"/>
    <property type="match status" value="1"/>
</dbReference>
<proteinExistence type="predicted"/>
<feature type="domain" description="PCI" evidence="8">
    <location>
        <begin position="178"/>
        <end position="346"/>
    </location>
</feature>
<evidence type="ECO:0000256" key="1">
    <source>
        <dbReference type="ARBA" id="ARBA00002362"/>
    </source>
</evidence>
<dbReference type="SMART" id="SM00088">
    <property type="entry name" value="PINT"/>
    <property type="match status" value="1"/>
</dbReference>
<evidence type="ECO:0000259" key="8">
    <source>
        <dbReference type="PROSITE" id="PS50250"/>
    </source>
</evidence>
<dbReference type="InterPro" id="IPR000717">
    <property type="entry name" value="PCI_dom"/>
</dbReference>
<keyword evidence="4 9" id="KW-0647">Proteasome</keyword>
<sequence>MATADYLSTKQAANAENAQKDKWMDLNEHYGKKLWYQISQKLTDLLRDDAFIASAGGYLEFYKKFVQDMEPKMGPYKLAETAVFLSSKIYPNSPDEAVAFLEAAKKKLKNTAQDVPADCILSTQIGSALLHKKDFPAVKTLLEETEKKLRGIDDVTLAHPQFYELSSEYYRLEGTHAEYFHEALKYLGCANLEKLSSEEKRVKAERLAIAAILGEGVYSFGELLVHPIAQALQNPKYDWLLKSLEAFNYGDQKAFERLKGQWASQIPESVKLQKEMSEKLRLMAIVEMGFKRPPHDRDLSFDEIAQITQVAGDQVELLLMRGLSLKLIRGDIDEVARVFHMTWVKPRILNMDQISNLTNNMREWCNDVVSMERMIQAKGSEMLAAV</sequence>
<dbReference type="InterPro" id="IPR054179">
    <property type="entry name" value="PSD13_N"/>
</dbReference>
<dbReference type="PANTHER" id="PTHR10539:SF0">
    <property type="entry name" value="26S PROTEASOME NON-ATPASE REGULATORY SUBUNIT 13"/>
    <property type="match status" value="1"/>
</dbReference>
<keyword evidence="10" id="KW-1185">Reference proteome</keyword>
<dbReference type="EMBL" id="MTYJ01000030">
    <property type="protein sequence ID" value="OQV20449.1"/>
    <property type="molecule type" value="Genomic_DNA"/>
</dbReference>
<dbReference type="Proteomes" id="UP000192578">
    <property type="component" value="Unassembled WGS sequence"/>
</dbReference>
<reference evidence="10" key="1">
    <citation type="submission" date="2017-01" db="EMBL/GenBank/DDBJ databases">
        <title>Comparative genomics of anhydrobiosis in the tardigrade Hypsibius dujardini.</title>
        <authorList>
            <person name="Yoshida Y."/>
            <person name="Koutsovoulos G."/>
            <person name="Laetsch D."/>
            <person name="Stevens L."/>
            <person name="Kumar S."/>
            <person name="Horikawa D."/>
            <person name="Ishino K."/>
            <person name="Komine S."/>
            <person name="Tomita M."/>
            <person name="Blaxter M."/>
            <person name="Arakawa K."/>
        </authorList>
    </citation>
    <scope>NUCLEOTIDE SEQUENCE [LARGE SCALE GENOMIC DNA]</scope>
    <source>
        <strain evidence="10">Z151</strain>
    </source>
</reference>
<dbReference type="GO" id="GO:0008541">
    <property type="term" value="C:proteasome regulatory particle, lid subcomplex"/>
    <property type="evidence" value="ECO:0007669"/>
    <property type="project" value="TreeGrafter"/>
</dbReference>
<organism evidence="9 10">
    <name type="scientific">Hypsibius exemplaris</name>
    <name type="common">Freshwater tardigrade</name>
    <dbReference type="NCBI Taxonomy" id="2072580"/>
    <lineage>
        <taxon>Eukaryota</taxon>
        <taxon>Metazoa</taxon>
        <taxon>Ecdysozoa</taxon>
        <taxon>Tardigrada</taxon>
        <taxon>Eutardigrada</taxon>
        <taxon>Parachela</taxon>
        <taxon>Hypsibioidea</taxon>
        <taxon>Hypsibiidae</taxon>
        <taxon>Hypsibius</taxon>
    </lineage>
</organism>
<evidence type="ECO:0000256" key="7">
    <source>
        <dbReference type="ARBA" id="ARBA00032323"/>
    </source>
</evidence>
<dbReference type="InterPro" id="IPR035298">
    <property type="entry name" value="PSMD13"/>
</dbReference>
<evidence type="ECO:0000256" key="4">
    <source>
        <dbReference type="ARBA" id="ARBA00022942"/>
    </source>
</evidence>
<evidence type="ECO:0000256" key="3">
    <source>
        <dbReference type="ARBA" id="ARBA00015732"/>
    </source>
</evidence>
<dbReference type="Pfam" id="PF01399">
    <property type="entry name" value="PCI"/>
    <property type="match status" value="1"/>
</dbReference>
<dbReference type="GO" id="GO:0005198">
    <property type="term" value="F:structural molecule activity"/>
    <property type="evidence" value="ECO:0007669"/>
    <property type="project" value="TreeGrafter"/>
</dbReference>
<dbReference type="PANTHER" id="PTHR10539">
    <property type="entry name" value="26S PROTEASOME NON-ATPASE REGULATORY SUBUNIT 13"/>
    <property type="match status" value="1"/>
</dbReference>
<evidence type="ECO:0000256" key="6">
    <source>
        <dbReference type="ARBA" id="ARBA00031303"/>
    </source>
</evidence>
<dbReference type="AlphaFoldDB" id="A0A1W0WZ21"/>
<dbReference type="Pfam" id="PF22037">
    <property type="entry name" value="PSD13_N"/>
    <property type="match status" value="1"/>
</dbReference>
<comment type="caution">
    <text evidence="9">The sequence shown here is derived from an EMBL/GenBank/DDBJ whole genome shotgun (WGS) entry which is preliminary data.</text>
</comment>
<dbReference type="GO" id="GO:0005634">
    <property type="term" value="C:nucleus"/>
    <property type="evidence" value="ECO:0007669"/>
    <property type="project" value="TreeGrafter"/>
</dbReference>
<comment type="function">
    <text evidence="1">Component of the 26S proteasome, a multiprotein complex involved in the ATP-dependent degradation of ubiquitinated proteins. This complex plays a key role in the maintenance of protein homeostasis by removing misfolded or damaged proteins, which could impair cellular functions, and by removing proteins whose functions are no longer required. Therefore, the proteasome participates in numerous cellular processes, including cell cycle progression, apoptosis, or DNA damage repair.</text>
</comment>
<dbReference type="OrthoDB" id="1093at2759"/>
<dbReference type="GO" id="GO:0005829">
    <property type="term" value="C:cytosol"/>
    <property type="evidence" value="ECO:0007669"/>
    <property type="project" value="TreeGrafter"/>
</dbReference>
<evidence type="ECO:0000256" key="5">
    <source>
        <dbReference type="ARBA" id="ARBA00029749"/>
    </source>
</evidence>
<protein>
    <recommendedName>
        <fullName evidence="3">26S proteasome non-ATPase regulatory subunit 13</fullName>
    </recommendedName>
    <alternativeName>
        <fullName evidence="5">26S proteasome regulatory subunit RPN9</fullName>
    </alternativeName>
    <alternativeName>
        <fullName evidence="7">26S proteasome regulatory subunit S11</fullName>
    </alternativeName>
    <alternativeName>
        <fullName evidence="6">26S proteasome regulatory subunit p40.5</fullName>
    </alternativeName>
</protein>
<evidence type="ECO:0000313" key="10">
    <source>
        <dbReference type="Proteomes" id="UP000192578"/>
    </source>
</evidence>
<name>A0A1W0WZ21_HYPEX</name>
<evidence type="ECO:0000256" key="2">
    <source>
        <dbReference type="ARBA" id="ARBA00011441"/>
    </source>
</evidence>
<comment type="subunit">
    <text evidence="2">Component of the 19S proteasome regulatory particle complex. The 26S proteasome consists of a 20S core particle (CP) and two 19S regulatory subunits (RP). The regulatory particle is made of a lid composed of 9 subunits including PSMD13, a base containing 6 ATPases and few additional components.</text>
</comment>